<evidence type="ECO:0000259" key="2">
    <source>
        <dbReference type="Pfam" id="PF00561"/>
    </source>
</evidence>
<dbReference type="Pfam" id="PF00561">
    <property type="entry name" value="Abhydrolase_1"/>
    <property type="match status" value="1"/>
</dbReference>
<reference evidence="3 4" key="1">
    <citation type="journal article" date="2019" name="Int. J. Syst. Evol. Microbiol.">
        <title>The Global Catalogue of Microorganisms (GCM) 10K type strain sequencing project: providing services to taxonomists for standard genome sequencing and annotation.</title>
        <authorList>
            <consortium name="The Broad Institute Genomics Platform"/>
            <consortium name="The Broad Institute Genome Sequencing Center for Infectious Disease"/>
            <person name="Wu L."/>
            <person name="Ma J."/>
        </authorList>
    </citation>
    <scope>NUCLEOTIDE SEQUENCE [LARGE SCALE GENOMIC DNA]</scope>
    <source>
        <strain evidence="3 4">JCM 14303</strain>
    </source>
</reference>
<dbReference type="InterPro" id="IPR000639">
    <property type="entry name" value="Epox_hydrolase-like"/>
</dbReference>
<gene>
    <name evidence="3" type="ORF">GCM10009741_23010</name>
</gene>
<evidence type="ECO:0000313" key="4">
    <source>
        <dbReference type="Proteomes" id="UP001500363"/>
    </source>
</evidence>
<accession>A0ABN2AKN8</accession>
<evidence type="ECO:0000313" key="3">
    <source>
        <dbReference type="EMBL" id="GAA1521400.1"/>
    </source>
</evidence>
<dbReference type="InterPro" id="IPR000073">
    <property type="entry name" value="AB_hydrolase_1"/>
</dbReference>
<dbReference type="SUPFAM" id="SSF53474">
    <property type="entry name" value="alpha/beta-Hydrolases"/>
    <property type="match status" value="1"/>
</dbReference>
<dbReference type="Proteomes" id="UP001500363">
    <property type="component" value="Unassembled WGS sequence"/>
</dbReference>
<comment type="caution">
    <text evidence="3">The sequence shown here is derived from an EMBL/GenBank/DDBJ whole genome shotgun (WGS) entry which is preliminary data.</text>
</comment>
<dbReference type="GO" id="GO:0016787">
    <property type="term" value="F:hydrolase activity"/>
    <property type="evidence" value="ECO:0007669"/>
    <property type="project" value="UniProtKB-KW"/>
</dbReference>
<sequence length="309" mass="33022">MPTDLTRFAVADGPGTVTRAPDLPAGFAETFSSRLIETNGLRQHAVIGGDGPAVLLIHGWPESWYAWRHLMPSLARNHTVVAVDQRGLGRTGKPDDGYDAGTLAGDQIALMDALGHEHFAVVGHDTGVVISYALAADHPDRVSQLAVAEIPGPPGVSPAPPLFVPAPLNDKVWHIPFNRAGKVAEQLVEGKEHVFFGYEFAIQGGKPLPEAVIDYYVNGFLDPESLRGCFGFYRAWDATMAQNKDRATRPLAMPVLAIGGADSWGDHVREGMQPTATDVQGAVIAGAGHWVAEQAPEELLTVLTAFLSD</sequence>
<keyword evidence="4" id="KW-1185">Reference proteome</keyword>
<dbReference type="RefSeq" id="WP_344172894.1">
    <property type="nucleotide sequence ID" value="NZ_BAAANC010000001.1"/>
</dbReference>
<dbReference type="EMBL" id="BAAANC010000001">
    <property type="protein sequence ID" value="GAA1521400.1"/>
    <property type="molecule type" value="Genomic_DNA"/>
</dbReference>
<dbReference type="InterPro" id="IPR029058">
    <property type="entry name" value="AB_hydrolase_fold"/>
</dbReference>
<keyword evidence="1 3" id="KW-0378">Hydrolase</keyword>
<dbReference type="PANTHER" id="PTHR43329">
    <property type="entry name" value="EPOXIDE HYDROLASE"/>
    <property type="match status" value="1"/>
</dbReference>
<dbReference type="Gene3D" id="3.40.50.1820">
    <property type="entry name" value="alpha/beta hydrolase"/>
    <property type="match status" value="1"/>
</dbReference>
<protein>
    <submittedName>
        <fullName evidence="3">Alpha/beta hydrolase</fullName>
    </submittedName>
</protein>
<evidence type="ECO:0000256" key="1">
    <source>
        <dbReference type="ARBA" id="ARBA00022801"/>
    </source>
</evidence>
<feature type="domain" description="AB hydrolase-1" evidence="2">
    <location>
        <begin position="52"/>
        <end position="294"/>
    </location>
</feature>
<name>A0ABN2AKN8_9ACTN</name>
<organism evidence="3 4">
    <name type="scientific">Kribbella lupini</name>
    <dbReference type="NCBI Taxonomy" id="291602"/>
    <lineage>
        <taxon>Bacteria</taxon>
        <taxon>Bacillati</taxon>
        <taxon>Actinomycetota</taxon>
        <taxon>Actinomycetes</taxon>
        <taxon>Propionibacteriales</taxon>
        <taxon>Kribbellaceae</taxon>
        <taxon>Kribbella</taxon>
    </lineage>
</organism>
<proteinExistence type="predicted"/>
<dbReference type="PRINTS" id="PR00412">
    <property type="entry name" value="EPOXHYDRLASE"/>
</dbReference>